<dbReference type="AlphaFoldDB" id="A0A2G1URN5"/>
<evidence type="ECO:0000313" key="2">
    <source>
        <dbReference type="Proteomes" id="UP000231409"/>
    </source>
</evidence>
<dbReference type="RefSeq" id="WP_099612821.1">
    <property type="nucleotide sequence ID" value="NZ_KZ319367.1"/>
</dbReference>
<dbReference type="EMBL" id="NTFH01000001">
    <property type="protein sequence ID" value="PHQ17142.1"/>
    <property type="molecule type" value="Genomic_DNA"/>
</dbReference>
<gene>
    <name evidence="1" type="ORF">CLH61_00870</name>
</gene>
<proteinExistence type="predicted"/>
<dbReference type="Proteomes" id="UP000231409">
    <property type="component" value="Unassembled WGS sequence"/>
</dbReference>
<keyword evidence="2" id="KW-1185">Reference proteome</keyword>
<name>A0A2G1URN5_9GAMM</name>
<organism evidence="1 2">
    <name type="scientific">Marinobacter profundi</name>
    <dbReference type="NCBI Taxonomy" id="2666256"/>
    <lineage>
        <taxon>Bacteria</taxon>
        <taxon>Pseudomonadati</taxon>
        <taxon>Pseudomonadota</taxon>
        <taxon>Gammaproteobacteria</taxon>
        <taxon>Pseudomonadales</taxon>
        <taxon>Marinobacteraceae</taxon>
        <taxon>Marinobacter</taxon>
    </lineage>
</organism>
<reference evidence="1 2" key="1">
    <citation type="submission" date="2017-09" db="EMBL/GenBank/DDBJ databases">
        <title>The draft genome sequences of Marinobacter sp. PWS21.</title>
        <authorList>
            <person name="Cao J."/>
        </authorList>
    </citation>
    <scope>NUCLEOTIDE SEQUENCE [LARGE SCALE GENOMIC DNA]</scope>
    <source>
        <strain evidence="1 2">PWS21</strain>
    </source>
</reference>
<protein>
    <submittedName>
        <fullName evidence="1">Uncharacterized protein</fullName>
    </submittedName>
</protein>
<sequence length="99" mass="10855">MSRKDPNAERYIAIARACLKAINDTAADRGSREDKIQAVYNAIDTAFQQEFAEYQQSVAVMATVLERIASGELDANAAVSLARKTLDQQPAATRQAIMH</sequence>
<evidence type="ECO:0000313" key="1">
    <source>
        <dbReference type="EMBL" id="PHQ17142.1"/>
    </source>
</evidence>
<comment type="caution">
    <text evidence="1">The sequence shown here is derived from an EMBL/GenBank/DDBJ whole genome shotgun (WGS) entry which is preliminary data.</text>
</comment>
<accession>A0A2G1URN5</accession>